<name>A0A8T0D5X5_9TREM</name>
<feature type="region of interest" description="Disordered" evidence="1">
    <location>
        <begin position="122"/>
        <end position="142"/>
    </location>
</feature>
<gene>
    <name evidence="2" type="ORF">P879_03098</name>
</gene>
<feature type="compositionally biased region" description="Basic residues" evidence="1">
    <location>
        <begin position="132"/>
        <end position="142"/>
    </location>
</feature>
<feature type="region of interest" description="Disordered" evidence="1">
    <location>
        <begin position="1"/>
        <end position="89"/>
    </location>
</feature>
<feature type="compositionally biased region" description="Low complexity" evidence="1">
    <location>
        <begin position="75"/>
        <end position="89"/>
    </location>
</feature>
<organism evidence="2 3">
    <name type="scientific">Paragonimus westermani</name>
    <dbReference type="NCBI Taxonomy" id="34504"/>
    <lineage>
        <taxon>Eukaryota</taxon>
        <taxon>Metazoa</taxon>
        <taxon>Spiralia</taxon>
        <taxon>Lophotrochozoa</taxon>
        <taxon>Platyhelminthes</taxon>
        <taxon>Trematoda</taxon>
        <taxon>Digenea</taxon>
        <taxon>Plagiorchiida</taxon>
        <taxon>Troglotremata</taxon>
        <taxon>Troglotrematidae</taxon>
        <taxon>Paragonimus</taxon>
    </lineage>
</organism>
<comment type="caution">
    <text evidence="2">The sequence shown here is derived from an EMBL/GenBank/DDBJ whole genome shotgun (WGS) entry which is preliminary data.</text>
</comment>
<dbReference type="AlphaFoldDB" id="A0A8T0D5X5"/>
<evidence type="ECO:0000256" key="1">
    <source>
        <dbReference type="SAM" id="MobiDB-lite"/>
    </source>
</evidence>
<sequence length="153" mass="16763">MQNGYLEVSQVGQWKTRPGSDNDPDKAAAPITDFDRAAFHSNRSQNSHTRSRKQIVLSSGPDVNSHSEDADDDAASTFSSSSWSTVSSSVGGCSLLSGLDSLGVNIQGQKKPWRLISHSKQVGAVESTKPGQSRKKREKLRRVYRHLDVHEKS</sequence>
<dbReference type="Proteomes" id="UP000699462">
    <property type="component" value="Unassembled WGS sequence"/>
</dbReference>
<dbReference type="EMBL" id="JTDF01021302">
    <property type="protein sequence ID" value="KAF8562021.1"/>
    <property type="molecule type" value="Genomic_DNA"/>
</dbReference>
<accession>A0A8T0D5X5</accession>
<reference evidence="2 3" key="1">
    <citation type="submission" date="2019-07" db="EMBL/GenBank/DDBJ databases">
        <title>Annotation for the trematode Paragonimus westermani.</title>
        <authorList>
            <person name="Choi Y.-J."/>
        </authorList>
    </citation>
    <scope>NUCLEOTIDE SEQUENCE [LARGE SCALE GENOMIC DNA]</scope>
    <source>
        <strain evidence="2">180907_Pwestermani</strain>
    </source>
</reference>
<evidence type="ECO:0000313" key="3">
    <source>
        <dbReference type="Proteomes" id="UP000699462"/>
    </source>
</evidence>
<keyword evidence="3" id="KW-1185">Reference proteome</keyword>
<protein>
    <submittedName>
        <fullName evidence="2">Uncharacterized protein</fullName>
    </submittedName>
</protein>
<proteinExistence type="predicted"/>
<evidence type="ECO:0000313" key="2">
    <source>
        <dbReference type="EMBL" id="KAF8562021.1"/>
    </source>
</evidence>